<evidence type="ECO:0000313" key="2">
    <source>
        <dbReference type="EMBL" id="KAK3312815.1"/>
    </source>
</evidence>
<dbReference type="AlphaFoldDB" id="A0AAE0LZ01"/>
<dbReference type="EMBL" id="JAUEDM010000008">
    <property type="protein sequence ID" value="KAK3312815.1"/>
    <property type="molecule type" value="Genomic_DNA"/>
</dbReference>
<proteinExistence type="predicted"/>
<evidence type="ECO:0000256" key="1">
    <source>
        <dbReference type="SAM" id="SignalP"/>
    </source>
</evidence>
<reference evidence="2" key="1">
    <citation type="journal article" date="2023" name="Mol. Phylogenet. Evol.">
        <title>Genome-scale phylogeny and comparative genomics of the fungal order Sordariales.</title>
        <authorList>
            <person name="Hensen N."/>
            <person name="Bonometti L."/>
            <person name="Westerberg I."/>
            <person name="Brannstrom I.O."/>
            <person name="Guillou S."/>
            <person name="Cros-Aarteil S."/>
            <person name="Calhoun S."/>
            <person name="Haridas S."/>
            <person name="Kuo A."/>
            <person name="Mondo S."/>
            <person name="Pangilinan J."/>
            <person name="Riley R."/>
            <person name="LaButti K."/>
            <person name="Andreopoulos B."/>
            <person name="Lipzen A."/>
            <person name="Chen C."/>
            <person name="Yan M."/>
            <person name="Daum C."/>
            <person name="Ng V."/>
            <person name="Clum A."/>
            <person name="Steindorff A."/>
            <person name="Ohm R.A."/>
            <person name="Martin F."/>
            <person name="Silar P."/>
            <person name="Natvig D.O."/>
            <person name="Lalanne C."/>
            <person name="Gautier V."/>
            <person name="Ament-Velasquez S.L."/>
            <person name="Kruys A."/>
            <person name="Hutchinson M.I."/>
            <person name="Powell A.J."/>
            <person name="Barry K."/>
            <person name="Miller A.N."/>
            <person name="Grigoriev I.V."/>
            <person name="Debuchy R."/>
            <person name="Gladieux P."/>
            <person name="Hiltunen Thoren M."/>
            <person name="Johannesson H."/>
        </authorList>
    </citation>
    <scope>NUCLEOTIDE SEQUENCE</scope>
    <source>
        <strain evidence="2">CBS 118394</strain>
    </source>
</reference>
<sequence>MKATTVFVALAGLFSASLVAATSTNMLAACQDPYNGGKKAGDSCEFIHGVAEGDDHWQGKCFSGAAGGNGLYCAHEAL</sequence>
<accession>A0AAE0LZ01</accession>
<protein>
    <submittedName>
        <fullName evidence="2">Uncharacterized protein</fullName>
    </submittedName>
</protein>
<feature type="signal peptide" evidence="1">
    <location>
        <begin position="1"/>
        <end position="21"/>
    </location>
</feature>
<evidence type="ECO:0000313" key="3">
    <source>
        <dbReference type="Proteomes" id="UP001283341"/>
    </source>
</evidence>
<name>A0AAE0LZ01_9PEZI</name>
<keyword evidence="1" id="KW-0732">Signal</keyword>
<comment type="caution">
    <text evidence="2">The sequence shown here is derived from an EMBL/GenBank/DDBJ whole genome shotgun (WGS) entry which is preliminary data.</text>
</comment>
<reference evidence="2" key="2">
    <citation type="submission" date="2023-06" db="EMBL/GenBank/DDBJ databases">
        <authorList>
            <consortium name="Lawrence Berkeley National Laboratory"/>
            <person name="Haridas S."/>
            <person name="Hensen N."/>
            <person name="Bonometti L."/>
            <person name="Westerberg I."/>
            <person name="Brannstrom I.O."/>
            <person name="Guillou S."/>
            <person name="Cros-Aarteil S."/>
            <person name="Calhoun S."/>
            <person name="Kuo A."/>
            <person name="Mondo S."/>
            <person name="Pangilinan J."/>
            <person name="Riley R."/>
            <person name="Labutti K."/>
            <person name="Andreopoulos B."/>
            <person name="Lipzen A."/>
            <person name="Chen C."/>
            <person name="Yanf M."/>
            <person name="Daum C."/>
            <person name="Ng V."/>
            <person name="Clum A."/>
            <person name="Steindorff A."/>
            <person name="Ohm R."/>
            <person name="Martin F."/>
            <person name="Silar P."/>
            <person name="Natvig D."/>
            <person name="Lalanne C."/>
            <person name="Gautier V."/>
            <person name="Ament-Velasquez S.L."/>
            <person name="Kruys A."/>
            <person name="Hutchinson M.I."/>
            <person name="Powell A.J."/>
            <person name="Barry K."/>
            <person name="Miller A.N."/>
            <person name="Grigoriev I.V."/>
            <person name="Debuchy R."/>
            <person name="Gladieux P."/>
            <person name="Thoren M.H."/>
            <person name="Johannesson H."/>
        </authorList>
    </citation>
    <scope>NUCLEOTIDE SEQUENCE</scope>
    <source>
        <strain evidence="2">CBS 118394</strain>
    </source>
</reference>
<organism evidence="2 3">
    <name type="scientific">Apodospora peruviana</name>
    <dbReference type="NCBI Taxonomy" id="516989"/>
    <lineage>
        <taxon>Eukaryota</taxon>
        <taxon>Fungi</taxon>
        <taxon>Dikarya</taxon>
        <taxon>Ascomycota</taxon>
        <taxon>Pezizomycotina</taxon>
        <taxon>Sordariomycetes</taxon>
        <taxon>Sordariomycetidae</taxon>
        <taxon>Sordariales</taxon>
        <taxon>Lasiosphaeriaceae</taxon>
        <taxon>Apodospora</taxon>
    </lineage>
</organism>
<dbReference type="Proteomes" id="UP001283341">
    <property type="component" value="Unassembled WGS sequence"/>
</dbReference>
<dbReference type="PROSITE" id="PS51257">
    <property type="entry name" value="PROKAR_LIPOPROTEIN"/>
    <property type="match status" value="1"/>
</dbReference>
<feature type="chain" id="PRO_5042188304" evidence="1">
    <location>
        <begin position="22"/>
        <end position="78"/>
    </location>
</feature>
<keyword evidence="3" id="KW-1185">Reference proteome</keyword>
<gene>
    <name evidence="2" type="ORF">B0H66DRAFT_631626</name>
</gene>